<comment type="caution">
    <text evidence="4">The sequence shown here is derived from an EMBL/GenBank/DDBJ whole genome shotgun (WGS) entry which is preliminary data.</text>
</comment>
<sequence>MRRKRLNEKIKKILAVLLCFVTLSAMLPPQSYAAIIDTDADGDIVVTSIKYAVNHDVFATESGYVEIIGTNLLDVDFLFDVDGKGFQLFDNKTTNTNTFVKYSLTAEEVENFLGRIKAGSVIIDLDSADFPNLQSSDKQTINIDDTKPYMLTFNGNFLDTVNSGNITATYGAGLSRTSLGTTTDPNKLELINAVNPGRLGYQNIIISKSDATVDPAVQIEYTYTNAFRIVEDLGVTDVTMFPNTGSKGDEVYFTGDNFSDTRNYQVYFLKALDGSDPYTSTNQATFVSLGLNVDGSQDVLTVKVPESVDFERRNYYVVITDVLNGQIVAEEVVRNTDGDYDQYTVIESGYKPTIETVYPEIGPDTGGNVQISGRNLATLSIPDLTSTGIFLNDPVTESNEQVLVLDYQSGYYKGEPVDINRKINVQIGKKTSFTKDAQGKYQVIKGIPDSIIVTTDVIDDAETDPFKDVVIEIVTTLTVSSGPNSGKKYIFNQSVTAADGFEFEPSSYTPEITSVTPSTIQVEDYDSSYMNFANDTQIAIKGDKFLVDRFVDASGNIVTQYPTVFIKKNDDNTFNTRYQLGFFPNETAVNSVTGLDEVRGIIKYKPDETGTTEYILRDGDGNPIQMVMTVLNDDNEVVDGTSNNQLGTKILITAPTSTLIADAGIKHLQITNPTRDSLAYGKSSIKSDYFEFIKTTDIPVIESVKPSIVTVDGGEVVTITGSNFQDGIIVNLDGESITDFTRDLDNTGTKMVITFTAPPGREGTTQLQLMNPSGGMAVADFTYVTTFNEAPSIANFTPTRGSYGTLVVVNGDNFLKPDPTATSEIGINAYRLMGTRVLLDDQEVNSYHTDVYGNINFVDYTVPTAENVIYNDSGKAKFSDFYENTVVRSAADASVATFGNDANHNPAIYTESEVYSFQYVSGVLYAYDSDGNSLGTVTQTLDGSGVDTIAINGTPMFEVTMDNHLVRVDESTDAVKSVGLADYADAVILYSGSEYFTLSRNFNGQVILTNGKDKSYTLSVDSGGNIIASTSTGMTSAVSTNATGITVGALPLLMKTPYAVDANGNISGKRVTVISKTQLMFEVPYIATGRGYKDLTVTNPDTKNDSKTDTEGFYYITQATSTPAITTIVPDKGSTDGGYYVTISGAGFEDGARVYIDSVVVPTADTYVALDGTSITIKVPASIKNLVDDYGVDSMAVPVIVINEDGGNAYKIDGFTYIIPQSDPSITSIIPTNGSSNGGEIVEIIGYEFRFYEPYENSVGGASYDLGDSFEDLYANGVWDDLLSSTVDSGAITEVPELTNDYYDHYYTSAILPKVYFGEKEAHIVEYAKGYLKVITPEHEAGGVEVYVINNDSGVSNKVTYTYASSNPSISSITPGFGKRSGGEPKDLYGSKFYQSQIYGFIDNDETQIQLIDNVEALVRFGEIDNIDSVRTDNDYGLINSQRATVNLLGGLTLNYYGDLDEVKLTVTENNVIYSKTFTYDDSVVYIPTGMLRDAAGDYYVPYGLKNVDKTVYSGNAYEYVRVSIEDRRVVVARGYAPEVTYDNDTHVKVYTPPYYTIGSVNVTYTNKDGGMATRSFTYTNPDSEPKIYDVEPKEIAYDESAWLIESSFAGGIDIEITGDDIRANPTVYIGAYPTTVKELTTKVINGVTYDLLVVTVPAGSVNDVDQRYPIIIQNEDMGLATSDNLTDLIGPNYNATTVPFYFIYKQPLSDPKISTVSPAKTSIAGGNTITITGSDFRSGAYVVIGTRAGIPIYDATITEDGTKITFVTPDNMTLGEKTVQVINEDYGIGIAENALTVVSAPTLDDHIYDKNGNTIDRIHVTGGQEIMLKGTGFAENATIYFGGEWLTVASYDATVPDGDIGIYTDDTEYFVLNGFEGTTVTFVDAETIYVTTPEVTFEGAINIVLKNDDGGITDDGTSTDYTVPIPENPVGLKVEIVNNQYIKLYDYLSETADYFEIYVYIGSNSDATLASTHSYRDFSYLGITDVEPYKITDLPGWDYMRPGERIVFVVKGVNKFGPSGYSNLASLSYDAVSEIETLGPEDLDGDITLPEGQDYEILQDGGIVTVNFNATALSSVVSVDLADELARNTKKKVINLPENIVKRSLSNVNVNFGDSMYRFVPVIFNATAFKNVAQYDDAYASVKEDTEMNLQRSYLQPSIRGKKQVSDVYSISFDASSNAQSQRFDQLMGNLDLTLYYDDKYLTTAKEVQIQLYKYNSATGSYDLYTSTLDTTNNSVTARVNSAGHYVLLTNY</sequence>
<dbReference type="RefSeq" id="WP_213236447.1">
    <property type="nucleotide sequence ID" value="NZ_JAHBCL010000011.1"/>
</dbReference>
<dbReference type="InterPro" id="IPR002909">
    <property type="entry name" value="IPT_dom"/>
</dbReference>
<dbReference type="CDD" id="cd00102">
    <property type="entry name" value="IPT"/>
    <property type="match status" value="2"/>
</dbReference>
<dbReference type="Gene3D" id="2.60.40.10">
    <property type="entry name" value="Immunoglobulins"/>
    <property type="match status" value="5"/>
</dbReference>
<organism evidence="4 5">
    <name type="scientific">Fusibacter paucivorans</name>
    <dbReference type="NCBI Taxonomy" id="76009"/>
    <lineage>
        <taxon>Bacteria</taxon>
        <taxon>Bacillati</taxon>
        <taxon>Bacillota</taxon>
        <taxon>Clostridia</taxon>
        <taxon>Eubacteriales</taxon>
        <taxon>Eubacteriales Family XII. Incertae Sedis</taxon>
        <taxon>Fusibacter</taxon>
    </lineage>
</organism>
<gene>
    <name evidence="4" type="ORF">KHM83_07865</name>
</gene>
<dbReference type="SUPFAM" id="SSF81296">
    <property type="entry name" value="E set domains"/>
    <property type="match status" value="4"/>
</dbReference>
<dbReference type="Pfam" id="PF01833">
    <property type="entry name" value="TIG"/>
    <property type="match status" value="3"/>
</dbReference>
<evidence type="ECO:0000313" key="5">
    <source>
        <dbReference type="Proteomes" id="UP000746471"/>
    </source>
</evidence>
<feature type="domain" description="IPT/TIG" evidence="3">
    <location>
        <begin position="698"/>
        <end position="784"/>
    </location>
</feature>
<dbReference type="Proteomes" id="UP000746471">
    <property type="component" value="Unassembled WGS sequence"/>
</dbReference>
<proteinExistence type="predicted"/>
<feature type="domain" description="IPT/TIG" evidence="3">
    <location>
        <begin position="351"/>
        <end position="492"/>
    </location>
</feature>
<protein>
    <submittedName>
        <fullName evidence="4">IPT/TIG domain-containing protein</fullName>
    </submittedName>
</protein>
<dbReference type="PANTHER" id="PTHR46769">
    <property type="entry name" value="POLYCYSTIC KIDNEY AND HEPATIC DISEASE 1 (AUTOSOMAL RECESSIVE)-LIKE 1"/>
    <property type="match status" value="1"/>
</dbReference>
<evidence type="ECO:0000256" key="1">
    <source>
        <dbReference type="ARBA" id="ARBA00022729"/>
    </source>
</evidence>
<evidence type="ECO:0000259" key="3">
    <source>
        <dbReference type="SMART" id="SM00429"/>
    </source>
</evidence>
<dbReference type="EMBL" id="JAHBCL010000011">
    <property type="protein sequence ID" value="MBS7526589.1"/>
    <property type="molecule type" value="Genomic_DNA"/>
</dbReference>
<dbReference type="SMART" id="SM00429">
    <property type="entry name" value="IPT"/>
    <property type="match status" value="3"/>
</dbReference>
<feature type="chain" id="PRO_5046820192" evidence="2">
    <location>
        <begin position="34"/>
        <end position="2253"/>
    </location>
</feature>
<keyword evidence="5" id="KW-1185">Reference proteome</keyword>
<evidence type="ECO:0000256" key="2">
    <source>
        <dbReference type="SAM" id="SignalP"/>
    </source>
</evidence>
<feature type="domain" description="IPT/TIG" evidence="3">
    <location>
        <begin position="1711"/>
        <end position="1799"/>
    </location>
</feature>
<dbReference type="PANTHER" id="PTHR46769:SF2">
    <property type="entry name" value="FIBROCYSTIN-L ISOFORM 2 PRECURSOR-RELATED"/>
    <property type="match status" value="1"/>
</dbReference>
<evidence type="ECO:0000313" key="4">
    <source>
        <dbReference type="EMBL" id="MBS7526589.1"/>
    </source>
</evidence>
<accession>A0ABS5PN26</accession>
<dbReference type="InterPro" id="IPR014756">
    <property type="entry name" value="Ig_E-set"/>
</dbReference>
<dbReference type="InterPro" id="IPR013783">
    <property type="entry name" value="Ig-like_fold"/>
</dbReference>
<dbReference type="InterPro" id="IPR052387">
    <property type="entry name" value="Fibrocystin"/>
</dbReference>
<keyword evidence="1 2" id="KW-0732">Signal</keyword>
<feature type="signal peptide" evidence="2">
    <location>
        <begin position="1"/>
        <end position="33"/>
    </location>
</feature>
<reference evidence="4 5" key="1">
    <citation type="submission" date="2021-05" db="EMBL/GenBank/DDBJ databases">
        <title>Fusibacter ferrireducens sp. nov., an anaerobic, sulfur- and Fe-reducing bacterium isolated from the mangrove sediment.</title>
        <authorList>
            <person name="Qiu D."/>
        </authorList>
    </citation>
    <scope>NUCLEOTIDE SEQUENCE [LARGE SCALE GENOMIC DNA]</scope>
    <source>
        <strain evidence="4 5">DSM 12116</strain>
    </source>
</reference>
<name>A0ABS5PN26_9FIRM</name>